<organism evidence="2 3">
    <name type="scientific">Mikania micrantha</name>
    <name type="common">bitter vine</name>
    <dbReference type="NCBI Taxonomy" id="192012"/>
    <lineage>
        <taxon>Eukaryota</taxon>
        <taxon>Viridiplantae</taxon>
        <taxon>Streptophyta</taxon>
        <taxon>Embryophyta</taxon>
        <taxon>Tracheophyta</taxon>
        <taxon>Spermatophyta</taxon>
        <taxon>Magnoliopsida</taxon>
        <taxon>eudicotyledons</taxon>
        <taxon>Gunneridae</taxon>
        <taxon>Pentapetalae</taxon>
        <taxon>asterids</taxon>
        <taxon>campanulids</taxon>
        <taxon>Asterales</taxon>
        <taxon>Asteraceae</taxon>
        <taxon>Asteroideae</taxon>
        <taxon>Heliantheae alliance</taxon>
        <taxon>Eupatorieae</taxon>
        <taxon>Mikania</taxon>
    </lineage>
</organism>
<dbReference type="EMBL" id="SZYD01000008">
    <property type="protein sequence ID" value="KAD5508961.1"/>
    <property type="molecule type" value="Genomic_DNA"/>
</dbReference>
<keyword evidence="3" id="KW-1185">Reference proteome</keyword>
<comment type="caution">
    <text evidence="2">The sequence shown here is derived from an EMBL/GenBank/DDBJ whole genome shotgun (WGS) entry which is preliminary data.</text>
</comment>
<reference evidence="2 3" key="1">
    <citation type="submission" date="2019-05" db="EMBL/GenBank/DDBJ databases">
        <title>Mikania micrantha, genome provides insights into the molecular mechanism of rapid growth.</title>
        <authorList>
            <person name="Liu B."/>
        </authorList>
    </citation>
    <scope>NUCLEOTIDE SEQUENCE [LARGE SCALE GENOMIC DNA]</scope>
    <source>
        <strain evidence="2">NLD-2019</strain>
        <tissue evidence="2">Leaf</tissue>
    </source>
</reference>
<proteinExistence type="predicted"/>
<sequence>MGCVGRELHIGYSIIGPDGLLLLGCPNTMGQMDFLGQTACGPQQWDGPSRVRESPVQGSAKKKGNGVRLPGLVREVYGSGVDGKRTEGSVVRPESSRVRQKEASVAKGSSMACVSRSLVREHRPPSGSHRSPAFFMMLLSVCKLSKR</sequence>
<accession>A0A5N6NZ17</accession>
<feature type="region of interest" description="Disordered" evidence="1">
    <location>
        <begin position="42"/>
        <end position="66"/>
    </location>
</feature>
<evidence type="ECO:0000256" key="1">
    <source>
        <dbReference type="SAM" id="MobiDB-lite"/>
    </source>
</evidence>
<dbReference type="Proteomes" id="UP000326396">
    <property type="component" value="Linkage Group LG16"/>
</dbReference>
<dbReference type="AlphaFoldDB" id="A0A5N6NZ17"/>
<evidence type="ECO:0000313" key="2">
    <source>
        <dbReference type="EMBL" id="KAD5508961.1"/>
    </source>
</evidence>
<feature type="compositionally biased region" description="Basic and acidic residues" evidence="1">
    <location>
        <begin position="94"/>
        <end position="104"/>
    </location>
</feature>
<gene>
    <name evidence="2" type="ORF">E3N88_16664</name>
</gene>
<evidence type="ECO:0000313" key="3">
    <source>
        <dbReference type="Proteomes" id="UP000326396"/>
    </source>
</evidence>
<feature type="region of interest" description="Disordered" evidence="1">
    <location>
        <begin position="83"/>
        <end position="104"/>
    </location>
</feature>
<protein>
    <submittedName>
        <fullName evidence="2">Uncharacterized protein</fullName>
    </submittedName>
</protein>
<name>A0A5N6NZ17_9ASTR</name>